<dbReference type="EMBL" id="QGKX02001521">
    <property type="protein sequence ID" value="KAF3515133.1"/>
    <property type="molecule type" value="Genomic_DNA"/>
</dbReference>
<name>A0A8S9PR66_BRACR</name>
<feature type="region of interest" description="Disordered" evidence="1">
    <location>
        <begin position="1"/>
        <end position="27"/>
    </location>
</feature>
<feature type="region of interest" description="Disordered" evidence="1">
    <location>
        <begin position="63"/>
        <end position="84"/>
    </location>
</feature>
<sequence>MSSIQSRERSYEGEVKTDSDRSRLANGRAESVLGPARLFAESVMVPARPFAELDWSSSANGRAESAVDPARQTAELNPSWVQPGRSPNWTARPFAELDWSSSVNGRAESVFDDQICLVHLLFLTIRARPWSDHQLDHLRIDHQLARPIIDHLWIDHQQGFLCPDQQLAHPYCPGHQLDVNQLDCSCP</sequence>
<dbReference type="Proteomes" id="UP000712600">
    <property type="component" value="Unassembled WGS sequence"/>
</dbReference>
<evidence type="ECO:0000313" key="2">
    <source>
        <dbReference type="EMBL" id="KAF3515133.1"/>
    </source>
</evidence>
<protein>
    <submittedName>
        <fullName evidence="2">Uncharacterized protein</fullName>
    </submittedName>
</protein>
<feature type="compositionally biased region" description="Basic and acidic residues" evidence="1">
    <location>
        <begin position="1"/>
        <end position="23"/>
    </location>
</feature>
<feature type="compositionally biased region" description="Polar residues" evidence="1">
    <location>
        <begin position="74"/>
        <end position="84"/>
    </location>
</feature>
<evidence type="ECO:0000313" key="3">
    <source>
        <dbReference type="Proteomes" id="UP000712600"/>
    </source>
</evidence>
<dbReference type="AlphaFoldDB" id="A0A8S9PR66"/>
<organism evidence="2 3">
    <name type="scientific">Brassica cretica</name>
    <name type="common">Mustard</name>
    <dbReference type="NCBI Taxonomy" id="69181"/>
    <lineage>
        <taxon>Eukaryota</taxon>
        <taxon>Viridiplantae</taxon>
        <taxon>Streptophyta</taxon>
        <taxon>Embryophyta</taxon>
        <taxon>Tracheophyta</taxon>
        <taxon>Spermatophyta</taxon>
        <taxon>Magnoliopsida</taxon>
        <taxon>eudicotyledons</taxon>
        <taxon>Gunneridae</taxon>
        <taxon>Pentapetalae</taxon>
        <taxon>rosids</taxon>
        <taxon>malvids</taxon>
        <taxon>Brassicales</taxon>
        <taxon>Brassicaceae</taxon>
        <taxon>Brassiceae</taxon>
        <taxon>Brassica</taxon>
    </lineage>
</organism>
<comment type="caution">
    <text evidence="2">The sequence shown here is derived from an EMBL/GenBank/DDBJ whole genome shotgun (WGS) entry which is preliminary data.</text>
</comment>
<proteinExistence type="predicted"/>
<gene>
    <name evidence="2" type="ORF">F2Q69_00005629</name>
</gene>
<evidence type="ECO:0000256" key="1">
    <source>
        <dbReference type="SAM" id="MobiDB-lite"/>
    </source>
</evidence>
<reference evidence="2" key="1">
    <citation type="submission" date="2019-12" db="EMBL/GenBank/DDBJ databases">
        <title>Genome sequencing and annotation of Brassica cretica.</title>
        <authorList>
            <person name="Studholme D.J."/>
            <person name="Sarris P."/>
        </authorList>
    </citation>
    <scope>NUCLEOTIDE SEQUENCE</scope>
    <source>
        <strain evidence="2">PFS-109/04</strain>
        <tissue evidence="2">Leaf</tissue>
    </source>
</reference>
<accession>A0A8S9PR66</accession>